<evidence type="ECO:0000313" key="2">
    <source>
        <dbReference type="EMBL" id="CAF5229927.1"/>
    </source>
</evidence>
<feature type="region of interest" description="Disordered" evidence="1">
    <location>
        <begin position="28"/>
        <end position="49"/>
    </location>
</feature>
<dbReference type="AlphaFoldDB" id="A0A8S3KBD4"/>
<sequence>SALDVDHSSSVLCNSIGYPNLMIDDEYTSEKSTNKVDNNTSTQTHKIRH</sequence>
<organism evidence="2 3">
    <name type="scientific">Rotaria magnacalcarata</name>
    <dbReference type="NCBI Taxonomy" id="392030"/>
    <lineage>
        <taxon>Eukaryota</taxon>
        <taxon>Metazoa</taxon>
        <taxon>Spiralia</taxon>
        <taxon>Gnathifera</taxon>
        <taxon>Rotifera</taxon>
        <taxon>Eurotatoria</taxon>
        <taxon>Bdelloidea</taxon>
        <taxon>Philodinida</taxon>
        <taxon>Philodinidae</taxon>
        <taxon>Rotaria</taxon>
    </lineage>
</organism>
<feature type="non-terminal residue" evidence="2">
    <location>
        <position position="1"/>
    </location>
</feature>
<reference evidence="2" key="1">
    <citation type="submission" date="2021-02" db="EMBL/GenBank/DDBJ databases">
        <authorList>
            <person name="Nowell W R."/>
        </authorList>
    </citation>
    <scope>NUCLEOTIDE SEQUENCE</scope>
</reference>
<dbReference type="Proteomes" id="UP000676336">
    <property type="component" value="Unassembled WGS sequence"/>
</dbReference>
<accession>A0A8S3KBD4</accession>
<dbReference type="EMBL" id="CAJOBI010373326">
    <property type="protein sequence ID" value="CAF5229927.1"/>
    <property type="molecule type" value="Genomic_DNA"/>
</dbReference>
<comment type="caution">
    <text evidence="2">The sequence shown here is derived from an EMBL/GenBank/DDBJ whole genome shotgun (WGS) entry which is preliminary data.</text>
</comment>
<proteinExistence type="predicted"/>
<protein>
    <submittedName>
        <fullName evidence="2">Uncharacterized protein</fullName>
    </submittedName>
</protein>
<feature type="compositionally biased region" description="Polar residues" evidence="1">
    <location>
        <begin position="35"/>
        <end position="49"/>
    </location>
</feature>
<evidence type="ECO:0000256" key="1">
    <source>
        <dbReference type="SAM" id="MobiDB-lite"/>
    </source>
</evidence>
<gene>
    <name evidence="2" type="ORF">SMN809_LOCUS86847</name>
</gene>
<evidence type="ECO:0000313" key="3">
    <source>
        <dbReference type="Proteomes" id="UP000676336"/>
    </source>
</evidence>
<name>A0A8S3KBD4_9BILA</name>